<reference evidence="11" key="2">
    <citation type="submission" date="2022-06" db="UniProtKB">
        <authorList>
            <consortium name="EnsemblMetazoa"/>
        </authorList>
    </citation>
    <scope>IDENTIFICATION</scope>
    <source>
        <strain evidence="11">PS312</strain>
    </source>
</reference>
<dbReference type="PANTHER" id="PTHR48043">
    <property type="entry name" value="EG:EG0003.4 PROTEIN-RELATED"/>
    <property type="match status" value="1"/>
</dbReference>
<proteinExistence type="inferred from homology"/>
<dbReference type="CDD" id="cd03784">
    <property type="entry name" value="GT1_Gtf-like"/>
    <property type="match status" value="1"/>
</dbReference>
<sequence length="584" mass="65817">MWFFHHRGATPRWQSHRMSVDRNQLAEHMQPGATGRDVRDSLVVSGSMNRLLCLFILASYIDEAVSHKILVYKPRFGQSHSNFLGNIADILAEAGNDVTSLIPIIEPRVRDLTVKSKKIFVQRSERVESIMNDLSRDQPDLFMSNILDPIGVHKVRRKNTLHFVAQCRAVLNETQLIEDLRNEKFHVMIVENFDMCGVALSNLVQPRSLITAAAAYPFGYMLEDFGIPRVYLSPECPFHMEQTEKCLCELANTLLLHSETKSSVSFSPVLPYLHIEDLFREKFGSDFPSLAEISSHAAYTLTNSEPLIDYAAPTLNRVINIPGIAAHQPKPLDNSWNNILAQRSKSILISFGSVAKSVDLPPAIKESIATVIGRFPEITFIWKYEDPEDAFSMEAKSSLSNLHLSSWMPQNDLLNDRRVTAFITHGGMGSTQETALRGIPGIFVPIFGDQPRNAGMMKHNGLGKVLDKFDLPYPDKIEAVIREVLTDKKYTERSRQVGAMLSKKPFKSKELLIKTVEFAAEFGPSSALRPQSYEMNAIEYHNLDICALAFFIFVFLAYAGIQTAKWIVCRVFTTLSIDSKTKME</sequence>
<evidence type="ECO:0000256" key="2">
    <source>
        <dbReference type="ARBA" id="ARBA00009995"/>
    </source>
</evidence>
<keyword evidence="9" id="KW-0472">Membrane</keyword>
<dbReference type="InterPro" id="IPR002213">
    <property type="entry name" value="UDP_glucos_trans"/>
</dbReference>
<reference evidence="12" key="1">
    <citation type="journal article" date="2008" name="Nat. Genet.">
        <title>The Pristionchus pacificus genome provides a unique perspective on nematode lifestyle and parasitism.</title>
        <authorList>
            <person name="Dieterich C."/>
            <person name="Clifton S.W."/>
            <person name="Schuster L.N."/>
            <person name="Chinwalla A."/>
            <person name="Delehaunty K."/>
            <person name="Dinkelacker I."/>
            <person name="Fulton L."/>
            <person name="Fulton R."/>
            <person name="Godfrey J."/>
            <person name="Minx P."/>
            <person name="Mitreva M."/>
            <person name="Roeseler W."/>
            <person name="Tian H."/>
            <person name="Witte H."/>
            <person name="Yang S.P."/>
            <person name="Wilson R.K."/>
            <person name="Sommer R.J."/>
        </authorList>
    </citation>
    <scope>NUCLEOTIDE SEQUENCE [LARGE SCALE GENOMIC DNA]</scope>
    <source>
        <strain evidence="12">PS312</strain>
    </source>
</reference>
<gene>
    <name evidence="11" type="primary">WBGene00105987</name>
</gene>
<evidence type="ECO:0000256" key="5">
    <source>
        <dbReference type="ARBA" id="ARBA00022679"/>
    </source>
</evidence>
<comment type="subcellular location">
    <subcellularLocation>
        <location evidence="1">Membrane</location>
        <topology evidence="1">Single-pass membrane protein</topology>
    </subcellularLocation>
</comment>
<dbReference type="EnsemblMetazoa" id="PPA16433.1">
    <property type="protein sequence ID" value="PPA16433.1"/>
    <property type="gene ID" value="WBGene00105987"/>
</dbReference>
<evidence type="ECO:0000256" key="4">
    <source>
        <dbReference type="ARBA" id="ARBA00022676"/>
    </source>
</evidence>
<dbReference type="GO" id="GO:0015020">
    <property type="term" value="F:glucuronosyltransferase activity"/>
    <property type="evidence" value="ECO:0007669"/>
    <property type="project" value="UniProtKB-EC"/>
</dbReference>
<dbReference type="InterPro" id="IPR050271">
    <property type="entry name" value="UDP-glycosyltransferase"/>
</dbReference>
<evidence type="ECO:0000256" key="8">
    <source>
        <dbReference type="ARBA" id="ARBA00022989"/>
    </source>
</evidence>
<dbReference type="FunFam" id="3.40.50.2000:FF:000038">
    <property type="entry name" value="UDP-GlucuronosylTransferase"/>
    <property type="match status" value="1"/>
</dbReference>
<keyword evidence="6" id="KW-0812">Transmembrane</keyword>
<keyword evidence="8" id="KW-1133">Transmembrane helix</keyword>
<evidence type="ECO:0000313" key="12">
    <source>
        <dbReference type="Proteomes" id="UP000005239"/>
    </source>
</evidence>
<evidence type="ECO:0000256" key="6">
    <source>
        <dbReference type="ARBA" id="ARBA00022692"/>
    </source>
</evidence>
<evidence type="ECO:0000256" key="1">
    <source>
        <dbReference type="ARBA" id="ARBA00004167"/>
    </source>
</evidence>
<comment type="catalytic activity">
    <reaction evidence="10">
        <text>glucuronate acceptor + UDP-alpha-D-glucuronate = acceptor beta-D-glucuronoside + UDP + H(+)</text>
        <dbReference type="Rhea" id="RHEA:21032"/>
        <dbReference type="ChEBI" id="CHEBI:15378"/>
        <dbReference type="ChEBI" id="CHEBI:58052"/>
        <dbReference type="ChEBI" id="CHEBI:58223"/>
        <dbReference type="ChEBI" id="CHEBI:132367"/>
        <dbReference type="ChEBI" id="CHEBI:132368"/>
        <dbReference type="EC" id="2.4.1.17"/>
    </reaction>
</comment>
<dbReference type="Pfam" id="PF00201">
    <property type="entry name" value="UDPGT"/>
    <property type="match status" value="1"/>
</dbReference>
<dbReference type="AlphaFoldDB" id="A0A2A6CJF6"/>
<dbReference type="GO" id="GO:0016020">
    <property type="term" value="C:membrane"/>
    <property type="evidence" value="ECO:0007669"/>
    <property type="project" value="UniProtKB-SubCell"/>
</dbReference>
<dbReference type="GO" id="GO:0008194">
    <property type="term" value="F:UDP-glycosyltransferase activity"/>
    <property type="evidence" value="ECO:0000318"/>
    <property type="project" value="GO_Central"/>
</dbReference>
<organism evidence="11 12">
    <name type="scientific">Pristionchus pacificus</name>
    <name type="common">Parasitic nematode worm</name>
    <dbReference type="NCBI Taxonomy" id="54126"/>
    <lineage>
        <taxon>Eukaryota</taxon>
        <taxon>Metazoa</taxon>
        <taxon>Ecdysozoa</taxon>
        <taxon>Nematoda</taxon>
        <taxon>Chromadorea</taxon>
        <taxon>Rhabditida</taxon>
        <taxon>Rhabditina</taxon>
        <taxon>Diplogasteromorpha</taxon>
        <taxon>Diplogasteroidea</taxon>
        <taxon>Neodiplogasteridae</taxon>
        <taxon>Pristionchus</taxon>
    </lineage>
</organism>
<dbReference type="PANTHER" id="PTHR48043:SF23">
    <property type="entry name" value="UDP-GLUCURONOSYLTRANSFERASE"/>
    <property type="match status" value="1"/>
</dbReference>
<name>A0A2A6CJF6_PRIPA</name>
<comment type="similarity">
    <text evidence="2">Belongs to the UDP-glycosyltransferase family.</text>
</comment>
<dbReference type="EC" id="2.4.1.17" evidence="3"/>
<evidence type="ECO:0000256" key="7">
    <source>
        <dbReference type="ARBA" id="ARBA00022729"/>
    </source>
</evidence>
<accession>A0A8R1UAQ0</accession>
<evidence type="ECO:0000256" key="10">
    <source>
        <dbReference type="ARBA" id="ARBA00047475"/>
    </source>
</evidence>
<dbReference type="Gene3D" id="3.40.50.2000">
    <property type="entry name" value="Glycogen Phosphorylase B"/>
    <property type="match status" value="1"/>
</dbReference>
<keyword evidence="5" id="KW-0808">Transferase</keyword>
<dbReference type="OrthoDB" id="5835829at2759"/>
<evidence type="ECO:0000313" key="11">
    <source>
        <dbReference type="EnsemblMetazoa" id="PPA16433.1"/>
    </source>
</evidence>
<accession>A0A2A6CJF6</accession>
<keyword evidence="12" id="KW-1185">Reference proteome</keyword>
<evidence type="ECO:0000256" key="9">
    <source>
        <dbReference type="ARBA" id="ARBA00023136"/>
    </source>
</evidence>
<keyword evidence="7" id="KW-0732">Signal</keyword>
<dbReference type="SUPFAM" id="SSF53756">
    <property type="entry name" value="UDP-Glycosyltransferase/glycogen phosphorylase"/>
    <property type="match status" value="1"/>
</dbReference>
<dbReference type="Proteomes" id="UP000005239">
    <property type="component" value="Unassembled WGS sequence"/>
</dbReference>
<protein>
    <recommendedName>
        <fullName evidence="3">glucuronosyltransferase</fullName>
        <ecNumber evidence="3">2.4.1.17</ecNumber>
    </recommendedName>
</protein>
<keyword evidence="4" id="KW-0328">Glycosyltransferase</keyword>
<evidence type="ECO:0000256" key="3">
    <source>
        <dbReference type="ARBA" id="ARBA00012544"/>
    </source>
</evidence>